<evidence type="ECO:0000256" key="3">
    <source>
        <dbReference type="ARBA" id="ARBA00013113"/>
    </source>
</evidence>
<evidence type="ECO:0000256" key="5">
    <source>
        <dbReference type="ARBA" id="ARBA00048427"/>
    </source>
</evidence>
<name>A0A401UEL7_9BACT</name>
<comment type="caution">
    <text evidence="7">The sequence shown here is derived from an EMBL/GenBank/DDBJ whole genome shotgun (WGS) entry which is preliminary data.</text>
</comment>
<dbReference type="SMART" id="SM00563">
    <property type="entry name" value="PlsC"/>
    <property type="match status" value="1"/>
</dbReference>
<organism evidence="7 8">
    <name type="scientific">Chryseotalea sanaruensis</name>
    <dbReference type="NCBI Taxonomy" id="2482724"/>
    <lineage>
        <taxon>Bacteria</taxon>
        <taxon>Pseudomonadati</taxon>
        <taxon>Bacteroidota</taxon>
        <taxon>Cytophagia</taxon>
        <taxon>Cytophagales</taxon>
        <taxon>Chryseotaleaceae</taxon>
        <taxon>Chryseotalea</taxon>
    </lineage>
</organism>
<dbReference type="AlphaFoldDB" id="A0A401UEL7"/>
<comment type="catalytic activity">
    <reaction evidence="5">
        <text>sn-glycerol 3-phosphate + an acyl-CoA = a 1-acyl-sn-glycero-3-phosphate + CoA</text>
        <dbReference type="Rhea" id="RHEA:15325"/>
        <dbReference type="ChEBI" id="CHEBI:57287"/>
        <dbReference type="ChEBI" id="CHEBI:57597"/>
        <dbReference type="ChEBI" id="CHEBI:57970"/>
        <dbReference type="ChEBI" id="CHEBI:58342"/>
        <dbReference type="EC" id="2.3.1.15"/>
    </reaction>
</comment>
<dbReference type="RefSeq" id="WP_127123994.1">
    <property type="nucleotide sequence ID" value="NZ_BHXQ01000007.1"/>
</dbReference>
<keyword evidence="7" id="KW-0012">Acyltransferase</keyword>
<feature type="domain" description="Phospholipid/glycerol acyltransferase" evidence="6">
    <location>
        <begin position="189"/>
        <end position="325"/>
    </location>
</feature>
<protein>
    <recommendedName>
        <fullName evidence="4">Glycerol-3-phosphate acyltransferase</fullName>
        <ecNumber evidence="3">2.3.1.15</ecNumber>
    </recommendedName>
</protein>
<evidence type="ECO:0000313" key="8">
    <source>
        <dbReference type="Proteomes" id="UP000288227"/>
    </source>
</evidence>
<evidence type="ECO:0000313" key="7">
    <source>
        <dbReference type="EMBL" id="GCC53346.1"/>
    </source>
</evidence>
<evidence type="ECO:0000256" key="4">
    <source>
        <dbReference type="ARBA" id="ARBA00013432"/>
    </source>
</evidence>
<dbReference type="GO" id="GO:0008654">
    <property type="term" value="P:phospholipid biosynthetic process"/>
    <property type="evidence" value="ECO:0007669"/>
    <property type="project" value="TreeGrafter"/>
</dbReference>
<dbReference type="SUPFAM" id="SSF69593">
    <property type="entry name" value="Glycerol-3-phosphate (1)-acyltransferase"/>
    <property type="match status" value="1"/>
</dbReference>
<dbReference type="GO" id="GO:0006631">
    <property type="term" value="P:fatty acid metabolic process"/>
    <property type="evidence" value="ECO:0007669"/>
    <property type="project" value="TreeGrafter"/>
</dbReference>
<dbReference type="EMBL" id="BHXQ01000007">
    <property type="protein sequence ID" value="GCC53346.1"/>
    <property type="molecule type" value="Genomic_DNA"/>
</dbReference>
<dbReference type="PANTHER" id="PTHR12563:SF17">
    <property type="entry name" value="DIHYDROXYACETONE PHOSPHATE ACYLTRANSFERASE"/>
    <property type="match status" value="1"/>
</dbReference>
<evidence type="ECO:0000259" key="6">
    <source>
        <dbReference type="SMART" id="SM00563"/>
    </source>
</evidence>
<sequence length="566" mass="66496">MDIQEKKNKNKKYKPILEGIPDWPVYKLSKNRKEFIEEVAQKSFNRVKELRASTKQLVDELEATVYREQQRMKRNRWRADPQDEPKFWSKVKEDLQALSGKTEEEQQEKANEILKRIVTRYADEIAGNFKPSRYRLAREVIKFWFARLLNGARVKKFGAFWRNQYTLRDKIHIVGKVKQLRRLARKGTVVMVPTHFSNLDSILIGWVIHSLGLPAFIYGAGLNLFNIKIFAYFMNSLGAYKVDRRKKNMPYLETLKLYSTLALQKGAHSLFFPGGTRSRSGMIEKQLKLGLLSSTVEAQRDAYLDAKPGEEVRKIFIVPVTLNYHFVLEAPDLIEDYLSSKGQDRYMPEQDRYGSWQLIQFMFKFFTKGSSISVSIGKGLDIMGNYVDDEGNSIDEHGRSINTRDYFITNGQLSADRQREDEYTRMLSQKIVSEYHRINRVFASHLVAFVAFTMWQKRHPKLDLFSLLRLPEEDLTLPYEEFRDTCKRVRKQIYRMKIENKVNIASHLKGDIDEVIKRGLYNVGIFHLKRPLLRNRDGNIITRDLNVLYYYQNRLVGYELDKFIGQ</sequence>
<dbReference type="Pfam" id="PF01553">
    <property type="entry name" value="Acyltransferase"/>
    <property type="match status" value="1"/>
</dbReference>
<comment type="pathway">
    <text evidence="2">Phospholipid metabolism; CDP-diacylglycerol biosynthesis; CDP-diacylglycerol from sn-glycerol 3-phosphate: step 1/3.</text>
</comment>
<keyword evidence="7" id="KW-0808">Transferase</keyword>
<dbReference type="OrthoDB" id="5479104at2"/>
<proteinExistence type="predicted"/>
<dbReference type="GO" id="GO:0006072">
    <property type="term" value="P:glycerol-3-phosphate metabolic process"/>
    <property type="evidence" value="ECO:0007669"/>
    <property type="project" value="TreeGrafter"/>
</dbReference>
<dbReference type="PANTHER" id="PTHR12563">
    <property type="entry name" value="GLYCEROL-3-PHOSPHATE ACYLTRANSFERASE"/>
    <property type="match status" value="1"/>
</dbReference>
<evidence type="ECO:0000256" key="1">
    <source>
        <dbReference type="ARBA" id="ARBA00004184"/>
    </source>
</evidence>
<evidence type="ECO:0000256" key="2">
    <source>
        <dbReference type="ARBA" id="ARBA00004765"/>
    </source>
</evidence>
<dbReference type="InterPro" id="IPR022284">
    <property type="entry name" value="GPAT/DHAPAT"/>
</dbReference>
<reference evidence="7 8" key="1">
    <citation type="submission" date="2018-11" db="EMBL/GenBank/DDBJ databases">
        <title>Chryseotalea sanarue gen. nov., sp., nov., a member of the family Cytophagaceae, isolated from a brackish lake in Hamamatsu Japan.</title>
        <authorList>
            <person name="Maejima Y."/>
            <person name="Iino T."/>
            <person name="Muraguchi Y."/>
            <person name="Fukuda K."/>
            <person name="Ohkuma M."/>
            <person name="Moriuchi R."/>
            <person name="Dohra H."/>
            <person name="Kimbara K."/>
            <person name="Shintani M."/>
        </authorList>
    </citation>
    <scope>NUCLEOTIDE SEQUENCE [LARGE SCALE GENOMIC DNA]</scope>
    <source>
        <strain evidence="7 8">Ys</strain>
    </source>
</reference>
<accession>A0A401UEL7</accession>
<dbReference type="GO" id="GO:0004366">
    <property type="term" value="F:glycerol-3-phosphate O-acyltransferase activity"/>
    <property type="evidence" value="ECO:0007669"/>
    <property type="project" value="UniProtKB-EC"/>
</dbReference>
<dbReference type="Proteomes" id="UP000288227">
    <property type="component" value="Unassembled WGS sequence"/>
</dbReference>
<dbReference type="GO" id="GO:0012505">
    <property type="term" value="C:endomembrane system"/>
    <property type="evidence" value="ECO:0007669"/>
    <property type="project" value="UniProtKB-SubCell"/>
</dbReference>
<dbReference type="GO" id="GO:0019432">
    <property type="term" value="P:triglyceride biosynthetic process"/>
    <property type="evidence" value="ECO:0007669"/>
    <property type="project" value="TreeGrafter"/>
</dbReference>
<dbReference type="InterPro" id="IPR002123">
    <property type="entry name" value="Plipid/glycerol_acylTrfase"/>
</dbReference>
<keyword evidence="8" id="KW-1185">Reference proteome</keyword>
<dbReference type="EC" id="2.3.1.15" evidence="3"/>
<comment type="subcellular location">
    <subcellularLocation>
        <location evidence="1">Endomembrane system</location>
        <topology evidence="1">Peripheral membrane protein</topology>
    </subcellularLocation>
</comment>
<gene>
    <name evidence="7" type="ORF">SanaruYs_35890</name>
</gene>